<dbReference type="InterPro" id="IPR011701">
    <property type="entry name" value="MFS"/>
</dbReference>
<accession>A0A087T690</accession>
<organism evidence="6 7">
    <name type="scientific">Stegodyphus mimosarum</name>
    <name type="common">African social velvet spider</name>
    <dbReference type="NCBI Taxonomy" id="407821"/>
    <lineage>
        <taxon>Eukaryota</taxon>
        <taxon>Metazoa</taxon>
        <taxon>Ecdysozoa</taxon>
        <taxon>Arthropoda</taxon>
        <taxon>Chelicerata</taxon>
        <taxon>Arachnida</taxon>
        <taxon>Araneae</taxon>
        <taxon>Araneomorphae</taxon>
        <taxon>Entelegynae</taxon>
        <taxon>Eresoidea</taxon>
        <taxon>Eresidae</taxon>
        <taxon>Stegodyphus</taxon>
    </lineage>
</organism>
<evidence type="ECO:0000256" key="3">
    <source>
        <dbReference type="ARBA" id="ARBA00023136"/>
    </source>
</evidence>
<evidence type="ECO:0000313" key="7">
    <source>
        <dbReference type="Proteomes" id="UP000054359"/>
    </source>
</evidence>
<feature type="transmembrane region" description="Helical" evidence="5">
    <location>
        <begin position="462"/>
        <end position="485"/>
    </location>
</feature>
<feature type="transmembrane region" description="Helical" evidence="5">
    <location>
        <begin position="93"/>
        <end position="116"/>
    </location>
</feature>
<dbReference type="PANTHER" id="PTHR23121">
    <property type="entry name" value="SODIUM-DEPENDENT GLUCOSE TRANSPORTER 1"/>
    <property type="match status" value="1"/>
</dbReference>
<evidence type="ECO:0000256" key="4">
    <source>
        <dbReference type="SAM" id="MobiDB-lite"/>
    </source>
</evidence>
<sequence>MVKVFYSQVNLHCIFHSKCDRTASVDYPCRRKFTERSSPAIENKKMFRLFGRTLDVARTGVHYFMFVILGLMVSIPGPTLIDLRHSSGTDSSSISLIFSARSAGYLLGSLIGGFILDSIKNEEKALIISSMFVAMGAYVIPWCRSLVTLLTTFAITGFAMGFSNTGSNACCLRIWGKKGAPFLQGLHFAYGLGGFFAPILAAPFLSAHIPITTDLSLLGVTQNFTNDLPTSINFPQNISDLELRITASETHTIPTITVAYSIIGILATLVTGCFTFVYIFASKEKSAAENSEQESTRDPGRAFTCLVVILICLQTGLISGVEVSFTQMLTSYVVKSIHGLSKVTGSYITSVYWGAFTLMRGLSIILACKISVKSLLIFDLLSSVAAALVLLTIGTWSVTALWVGTAMLGIGVASIFPASLSWVEKYININNRIASIFTLVSSILEMTVPHCISIYLGSQPNVLFQFMTGATISSGVLFIISNVIFTRKGEKYIGDEKATSASKEEKEATEKNPTVSV</sequence>
<dbReference type="GO" id="GO:0022857">
    <property type="term" value="F:transmembrane transporter activity"/>
    <property type="evidence" value="ECO:0007669"/>
    <property type="project" value="InterPro"/>
</dbReference>
<keyword evidence="2 5" id="KW-1133">Transmembrane helix</keyword>
<protein>
    <submittedName>
        <fullName evidence="6">Sodium-dependent glucose transporter 1</fullName>
    </submittedName>
</protein>
<evidence type="ECO:0000313" key="6">
    <source>
        <dbReference type="EMBL" id="KFM60629.1"/>
    </source>
</evidence>
<reference evidence="6 7" key="1">
    <citation type="submission" date="2013-11" db="EMBL/GenBank/DDBJ databases">
        <title>Genome sequencing of Stegodyphus mimosarum.</title>
        <authorList>
            <person name="Bechsgaard J."/>
        </authorList>
    </citation>
    <scope>NUCLEOTIDE SEQUENCE [LARGE SCALE GENOMIC DNA]</scope>
</reference>
<feature type="transmembrane region" description="Helical" evidence="5">
    <location>
        <begin position="61"/>
        <end position="81"/>
    </location>
</feature>
<feature type="transmembrane region" description="Helical" evidence="5">
    <location>
        <begin position="435"/>
        <end position="456"/>
    </location>
</feature>
<feature type="transmembrane region" description="Helical" evidence="5">
    <location>
        <begin position="400"/>
        <end position="423"/>
    </location>
</feature>
<feature type="transmembrane region" description="Helical" evidence="5">
    <location>
        <begin position="375"/>
        <end position="394"/>
    </location>
</feature>
<dbReference type="EMBL" id="KK113634">
    <property type="protein sequence ID" value="KFM60629.1"/>
    <property type="molecule type" value="Genomic_DNA"/>
</dbReference>
<dbReference type="PANTHER" id="PTHR23121:SF9">
    <property type="entry name" value="SODIUM-DEPENDENT GLUCOSE TRANSPORTER 1"/>
    <property type="match status" value="1"/>
</dbReference>
<evidence type="ECO:0000256" key="1">
    <source>
        <dbReference type="ARBA" id="ARBA00022692"/>
    </source>
</evidence>
<dbReference type="Pfam" id="PF07690">
    <property type="entry name" value="MFS_1"/>
    <property type="match status" value="2"/>
</dbReference>
<dbReference type="SUPFAM" id="SSF103473">
    <property type="entry name" value="MFS general substrate transporter"/>
    <property type="match status" value="1"/>
</dbReference>
<feature type="transmembrane region" description="Helical" evidence="5">
    <location>
        <begin position="188"/>
        <end position="209"/>
    </location>
</feature>
<feature type="transmembrane region" description="Helical" evidence="5">
    <location>
        <begin position="125"/>
        <end position="147"/>
    </location>
</feature>
<evidence type="ECO:0000256" key="2">
    <source>
        <dbReference type="ARBA" id="ARBA00022989"/>
    </source>
</evidence>
<feature type="compositionally biased region" description="Basic and acidic residues" evidence="4">
    <location>
        <begin position="496"/>
        <end position="510"/>
    </location>
</feature>
<proteinExistence type="predicted"/>
<keyword evidence="6" id="KW-0813">Transport</keyword>
<dbReference type="OMA" id="LYPWIIS"/>
<dbReference type="InterPro" id="IPR036259">
    <property type="entry name" value="MFS_trans_sf"/>
</dbReference>
<dbReference type="OrthoDB" id="6512734at2759"/>
<keyword evidence="1 5" id="KW-0812">Transmembrane</keyword>
<keyword evidence="7" id="KW-1185">Reference proteome</keyword>
<dbReference type="Proteomes" id="UP000054359">
    <property type="component" value="Unassembled WGS sequence"/>
</dbReference>
<evidence type="ECO:0000256" key="5">
    <source>
        <dbReference type="SAM" id="Phobius"/>
    </source>
</evidence>
<gene>
    <name evidence="6" type="ORF">X975_22656</name>
</gene>
<feature type="transmembrane region" description="Helical" evidence="5">
    <location>
        <begin position="345"/>
        <end position="368"/>
    </location>
</feature>
<feature type="transmembrane region" description="Helical" evidence="5">
    <location>
        <begin position="153"/>
        <end position="176"/>
    </location>
</feature>
<dbReference type="Gene3D" id="1.20.1250.20">
    <property type="entry name" value="MFS general substrate transporter like domains"/>
    <property type="match status" value="2"/>
</dbReference>
<feature type="transmembrane region" description="Helical" evidence="5">
    <location>
        <begin position="258"/>
        <end position="281"/>
    </location>
</feature>
<feature type="transmembrane region" description="Helical" evidence="5">
    <location>
        <begin position="302"/>
        <end position="325"/>
    </location>
</feature>
<name>A0A087T690_STEMI</name>
<feature type="non-terminal residue" evidence="6">
    <location>
        <position position="517"/>
    </location>
</feature>
<dbReference type="AlphaFoldDB" id="A0A087T690"/>
<feature type="region of interest" description="Disordered" evidence="4">
    <location>
        <begin position="496"/>
        <end position="517"/>
    </location>
</feature>
<keyword evidence="3 5" id="KW-0472">Membrane</keyword>
<keyword evidence="6" id="KW-0762">Sugar transport</keyword>